<dbReference type="AlphaFoldDB" id="A0A6L8VNC1"/>
<dbReference type="EMBL" id="WWNR01000012">
    <property type="protein sequence ID" value="MZQ90869.1"/>
    <property type="molecule type" value="Genomic_DNA"/>
</dbReference>
<dbReference type="Proteomes" id="UP000477083">
    <property type="component" value="Unassembled WGS sequence"/>
</dbReference>
<dbReference type="InterPro" id="IPR035069">
    <property type="entry name" value="TTHA1013/TTHA0281-like"/>
</dbReference>
<dbReference type="Gene3D" id="3.30.160.250">
    <property type="match status" value="1"/>
</dbReference>
<proteinExistence type="predicted"/>
<reference evidence="2 3" key="1">
    <citation type="submission" date="2020-01" db="EMBL/GenBank/DDBJ databases">
        <title>Frigidibacter albus SP32T (=CGMCC 1.13995T).</title>
        <authorList>
            <person name="Liao X."/>
        </authorList>
    </citation>
    <scope>NUCLEOTIDE SEQUENCE [LARGE SCALE GENOMIC DNA]</scope>
    <source>
        <strain evidence="2 3">SP32</strain>
    </source>
</reference>
<accession>A0A6L8VNC1</accession>
<name>A0A6L8VNC1_9RHOB</name>
<dbReference type="RefSeq" id="WP_161348250.1">
    <property type="nucleotide sequence ID" value="NZ_BMGW01000012.1"/>
</dbReference>
<organism evidence="2 3">
    <name type="scientific">Frigidibacter albus</name>
    <dbReference type="NCBI Taxonomy" id="1465486"/>
    <lineage>
        <taxon>Bacteria</taxon>
        <taxon>Pseudomonadati</taxon>
        <taxon>Pseudomonadota</taxon>
        <taxon>Alphaproteobacteria</taxon>
        <taxon>Rhodobacterales</taxon>
        <taxon>Paracoccaceae</taxon>
        <taxon>Frigidibacter</taxon>
    </lineage>
</organism>
<dbReference type="InterPro" id="IPR031807">
    <property type="entry name" value="HicB-like"/>
</dbReference>
<dbReference type="PANTHER" id="PTHR34504:SF2">
    <property type="entry name" value="UPF0150 PROTEIN SSL0259"/>
    <property type="match status" value="1"/>
</dbReference>
<dbReference type="PANTHER" id="PTHR34504">
    <property type="entry name" value="ANTITOXIN HICB"/>
    <property type="match status" value="1"/>
</dbReference>
<evidence type="ECO:0000313" key="3">
    <source>
        <dbReference type="Proteomes" id="UP000477083"/>
    </source>
</evidence>
<dbReference type="SUPFAM" id="SSF143100">
    <property type="entry name" value="TTHA1013/TTHA0281-like"/>
    <property type="match status" value="1"/>
</dbReference>
<dbReference type="Pfam" id="PF15919">
    <property type="entry name" value="HicB_lk_antitox"/>
    <property type="match status" value="1"/>
</dbReference>
<feature type="domain" description="HicB-like antitoxin of toxin-antitoxin system" evidence="1">
    <location>
        <begin position="5"/>
        <end position="72"/>
    </location>
</feature>
<keyword evidence="3" id="KW-1185">Reference proteome</keyword>
<gene>
    <name evidence="2" type="ORF">GS660_17380</name>
</gene>
<dbReference type="InterPro" id="IPR051404">
    <property type="entry name" value="TA_system_antitoxin"/>
</dbReference>
<evidence type="ECO:0000313" key="2">
    <source>
        <dbReference type="EMBL" id="MZQ90869.1"/>
    </source>
</evidence>
<comment type="caution">
    <text evidence="2">The sequence shown here is derived from an EMBL/GenBank/DDBJ whole genome shotgun (WGS) entry which is preliminary data.</text>
</comment>
<evidence type="ECO:0000259" key="1">
    <source>
        <dbReference type="Pfam" id="PF15919"/>
    </source>
</evidence>
<dbReference type="OrthoDB" id="9807959at2"/>
<protein>
    <submittedName>
        <fullName evidence="2">Type II toxin-antitoxin system HicB family antitoxin</fullName>
    </submittedName>
</protein>
<sequence length="135" mass="14703">MADYAIVIMPLSVEDGGGFAGYVPDLPGCISDGETYEEALANTQDAIAAWIDMNTEMGRSAPQPGTAAERMRARDEALFSALRAAFNYADAADGKISDLERKVETLLRLMQDEVAPRRTLFEAVVSDRRSITRAN</sequence>